<keyword evidence="2" id="KW-1133">Transmembrane helix</keyword>
<feature type="region of interest" description="Disordered" evidence="1">
    <location>
        <begin position="208"/>
        <end position="227"/>
    </location>
</feature>
<keyword evidence="2" id="KW-0472">Membrane</keyword>
<proteinExistence type="predicted"/>
<evidence type="ECO:0000256" key="2">
    <source>
        <dbReference type="SAM" id="Phobius"/>
    </source>
</evidence>
<keyword evidence="4" id="KW-1185">Reference proteome</keyword>
<sequence>MSDGFERGFESLRGQQPPAPFADPSAVRHRGRQRTRHQALAAGLAVVAVAGAGFGWATNVRPVGNPVAPAPAATSPTGASLAPRPSLAPTVSGAPEPKPSQPFTPSSGPDTAPGMDALLLRPDDLGPGDWRERVPQEPFEGDTWRWADLCPAYRSADYPSLKHQAALDFTGYAAGESYVYEHLHRYADGWGERAYSDVMAVLTRCGATVAPPSSSPPPPSARPGQPRTTTYTILASGPLGSTGGGEVILVREENWSYDGDVLRKEPMVTFTAVVRVGDRVATLMFSPDRDQEYANRVVRTTATRLTAS</sequence>
<dbReference type="EMBL" id="LT607751">
    <property type="protein sequence ID" value="SCG50721.1"/>
    <property type="molecule type" value="Genomic_DNA"/>
</dbReference>
<evidence type="ECO:0000256" key="1">
    <source>
        <dbReference type="SAM" id="MobiDB-lite"/>
    </source>
</evidence>
<evidence type="ECO:0000313" key="4">
    <source>
        <dbReference type="Proteomes" id="UP000198210"/>
    </source>
</evidence>
<feature type="compositionally biased region" description="Low complexity" evidence="1">
    <location>
        <begin position="71"/>
        <end position="83"/>
    </location>
</feature>
<feature type="region of interest" description="Disordered" evidence="1">
    <location>
        <begin position="71"/>
        <end position="129"/>
    </location>
</feature>
<name>A0A1C5HYP2_9ACTN</name>
<gene>
    <name evidence="3" type="ORF">GA0074704_2534</name>
</gene>
<feature type="region of interest" description="Disordered" evidence="1">
    <location>
        <begin position="1"/>
        <end position="37"/>
    </location>
</feature>
<feature type="compositionally biased region" description="Basic residues" evidence="1">
    <location>
        <begin position="27"/>
        <end position="37"/>
    </location>
</feature>
<protein>
    <submittedName>
        <fullName evidence="3">Uncharacterized protein</fullName>
    </submittedName>
</protein>
<evidence type="ECO:0000313" key="3">
    <source>
        <dbReference type="EMBL" id="SCG50721.1"/>
    </source>
</evidence>
<feature type="compositionally biased region" description="Basic and acidic residues" evidence="1">
    <location>
        <begin position="1"/>
        <end position="10"/>
    </location>
</feature>
<dbReference type="AlphaFoldDB" id="A0A1C5HYP2"/>
<accession>A0A1C5HYP2</accession>
<keyword evidence="2" id="KW-0812">Transmembrane</keyword>
<reference evidence="3 4" key="1">
    <citation type="submission" date="2016-06" db="EMBL/GenBank/DDBJ databases">
        <authorList>
            <person name="Kjaerup R.B."/>
            <person name="Dalgaard T.S."/>
            <person name="Juul-Madsen H.R."/>
        </authorList>
    </citation>
    <scope>NUCLEOTIDE SEQUENCE [LARGE SCALE GENOMIC DNA]</scope>
    <source>
        <strain evidence="3 4">DSM 45097</strain>
    </source>
</reference>
<dbReference type="Proteomes" id="UP000198210">
    <property type="component" value="Chromosome I"/>
</dbReference>
<dbReference type="RefSeq" id="WP_088970681.1">
    <property type="nucleotide sequence ID" value="NZ_JBHLYF010000006.1"/>
</dbReference>
<feature type="transmembrane region" description="Helical" evidence="2">
    <location>
        <begin position="39"/>
        <end position="57"/>
    </location>
</feature>
<organism evidence="3 4">
    <name type="scientific">Micromonospora siamensis</name>
    <dbReference type="NCBI Taxonomy" id="299152"/>
    <lineage>
        <taxon>Bacteria</taxon>
        <taxon>Bacillati</taxon>
        <taxon>Actinomycetota</taxon>
        <taxon>Actinomycetes</taxon>
        <taxon>Micromonosporales</taxon>
        <taxon>Micromonosporaceae</taxon>
        <taxon>Micromonospora</taxon>
    </lineage>
</organism>